<dbReference type="PANTHER" id="PTHR44051">
    <property type="entry name" value="GLUTATHIONE S-TRANSFERASE-RELATED"/>
    <property type="match status" value="1"/>
</dbReference>
<keyword evidence="6" id="KW-1185">Reference proteome</keyword>
<dbReference type="CDD" id="cd03048">
    <property type="entry name" value="GST_N_Ure2p_like"/>
    <property type="match status" value="1"/>
</dbReference>
<dbReference type="SUPFAM" id="SSF47616">
    <property type="entry name" value="GST C-terminal domain-like"/>
    <property type="match status" value="1"/>
</dbReference>
<evidence type="ECO:0008006" key="7">
    <source>
        <dbReference type="Google" id="ProtNLM"/>
    </source>
</evidence>
<gene>
    <name evidence="5" type="ORF">VTK73DRAFT_5251</name>
</gene>
<comment type="similarity">
    <text evidence="1 2">Belongs to the GST superfamily.</text>
</comment>
<evidence type="ECO:0000313" key="6">
    <source>
        <dbReference type="Proteomes" id="UP001586593"/>
    </source>
</evidence>
<dbReference type="InterPro" id="IPR036249">
    <property type="entry name" value="Thioredoxin-like_sf"/>
</dbReference>
<name>A0ABR3V3V1_9PEZI</name>
<evidence type="ECO:0000259" key="3">
    <source>
        <dbReference type="PROSITE" id="PS50404"/>
    </source>
</evidence>
<dbReference type="SFLD" id="SFLDS00019">
    <property type="entry name" value="Glutathione_Transferase_(cytos"/>
    <property type="match status" value="1"/>
</dbReference>
<evidence type="ECO:0000259" key="4">
    <source>
        <dbReference type="PROSITE" id="PS50405"/>
    </source>
</evidence>
<reference evidence="5 6" key="1">
    <citation type="journal article" date="2024" name="Commun. Biol.">
        <title>Comparative genomic analysis of thermophilic fungi reveals convergent evolutionary adaptations and gene losses.</title>
        <authorList>
            <person name="Steindorff A.S."/>
            <person name="Aguilar-Pontes M.V."/>
            <person name="Robinson A.J."/>
            <person name="Andreopoulos B."/>
            <person name="LaButti K."/>
            <person name="Kuo A."/>
            <person name="Mondo S."/>
            <person name="Riley R."/>
            <person name="Otillar R."/>
            <person name="Haridas S."/>
            <person name="Lipzen A."/>
            <person name="Grimwood J."/>
            <person name="Schmutz J."/>
            <person name="Clum A."/>
            <person name="Reid I.D."/>
            <person name="Moisan M.C."/>
            <person name="Butler G."/>
            <person name="Nguyen T.T.M."/>
            <person name="Dewar K."/>
            <person name="Conant G."/>
            <person name="Drula E."/>
            <person name="Henrissat B."/>
            <person name="Hansel C."/>
            <person name="Singer S."/>
            <person name="Hutchinson M.I."/>
            <person name="de Vries R.P."/>
            <person name="Natvig D.O."/>
            <person name="Powell A.J."/>
            <person name="Tsang A."/>
            <person name="Grigoriev I.V."/>
        </authorList>
    </citation>
    <scope>NUCLEOTIDE SEQUENCE [LARGE SCALE GENOMIC DNA]</scope>
    <source>
        <strain evidence="5 6">ATCC 24622</strain>
    </source>
</reference>
<proteinExistence type="inferred from homology"/>
<evidence type="ECO:0000256" key="1">
    <source>
        <dbReference type="ARBA" id="ARBA00007409"/>
    </source>
</evidence>
<dbReference type="Pfam" id="PF02798">
    <property type="entry name" value="GST_N"/>
    <property type="match status" value="1"/>
</dbReference>
<dbReference type="Gene3D" id="1.20.1050.10">
    <property type="match status" value="1"/>
</dbReference>
<dbReference type="SFLD" id="SFLDG01151">
    <property type="entry name" value="Main.2:_Nu-like"/>
    <property type="match status" value="1"/>
</dbReference>
<dbReference type="SUPFAM" id="SSF52833">
    <property type="entry name" value="Thioredoxin-like"/>
    <property type="match status" value="1"/>
</dbReference>
<dbReference type="InterPro" id="IPR004045">
    <property type="entry name" value="Glutathione_S-Trfase_N"/>
</dbReference>
<protein>
    <recommendedName>
        <fullName evidence="7">Glutathione S-transferase</fullName>
    </recommendedName>
</protein>
<dbReference type="InterPro" id="IPR004046">
    <property type="entry name" value="GST_C"/>
</dbReference>
<dbReference type="Gene3D" id="3.40.30.10">
    <property type="entry name" value="Glutaredoxin"/>
    <property type="match status" value="1"/>
</dbReference>
<dbReference type="EMBL" id="JAZHXJ010002957">
    <property type="protein sequence ID" value="KAL1835953.1"/>
    <property type="molecule type" value="Genomic_DNA"/>
</dbReference>
<evidence type="ECO:0000256" key="2">
    <source>
        <dbReference type="RuleBase" id="RU003494"/>
    </source>
</evidence>
<accession>A0ABR3V3V1</accession>
<evidence type="ECO:0000313" key="5">
    <source>
        <dbReference type="EMBL" id="KAL1835953.1"/>
    </source>
</evidence>
<dbReference type="SFLD" id="SFLDG01150">
    <property type="entry name" value="Main.1:_Beta-like"/>
    <property type="match status" value="1"/>
</dbReference>
<organism evidence="5 6">
    <name type="scientific">Phialemonium thermophilum</name>
    <dbReference type="NCBI Taxonomy" id="223376"/>
    <lineage>
        <taxon>Eukaryota</taxon>
        <taxon>Fungi</taxon>
        <taxon>Dikarya</taxon>
        <taxon>Ascomycota</taxon>
        <taxon>Pezizomycotina</taxon>
        <taxon>Sordariomycetes</taxon>
        <taxon>Sordariomycetidae</taxon>
        <taxon>Cephalothecales</taxon>
        <taxon>Cephalothecaceae</taxon>
        <taxon>Phialemonium</taxon>
    </lineage>
</organism>
<dbReference type="InterPro" id="IPR036282">
    <property type="entry name" value="Glutathione-S-Trfase_C_sf"/>
</dbReference>
<comment type="caution">
    <text evidence="5">The sequence shown here is derived from an EMBL/GenBank/DDBJ whole genome shotgun (WGS) entry which is preliminary data.</text>
</comment>
<dbReference type="PANTHER" id="PTHR44051:SF3">
    <property type="entry name" value="TRANSCRIPTIONAL REGULATOR URE2"/>
    <property type="match status" value="1"/>
</dbReference>
<dbReference type="InterPro" id="IPR040079">
    <property type="entry name" value="Glutathione_S-Trfase"/>
</dbReference>
<sequence>MSTSLKPVVVYGCGPKPPNPWKVLMLLEELGVPYEQRTLAFPELKQPPFLQINPNGRVPAIEDPNTGITLWESGAILEYLIETYDKDHRVSFPAGTPESFHAKQWLHYQMSGQGPYYGQAVWFLRHHHEQLPSAQERYIKEIKRVTGVLDGWLEGRQYLVGDKFTFADLAFLPWQNLVAEYFPTLFPRGEFRNVDAWVDRMKARPAIAKVLETRASMPSS</sequence>
<dbReference type="Proteomes" id="UP001586593">
    <property type="component" value="Unassembled WGS sequence"/>
</dbReference>
<dbReference type="PROSITE" id="PS50404">
    <property type="entry name" value="GST_NTER"/>
    <property type="match status" value="1"/>
</dbReference>
<dbReference type="PROSITE" id="PS50405">
    <property type="entry name" value="GST_CTER"/>
    <property type="match status" value="1"/>
</dbReference>
<dbReference type="SFLD" id="SFLDG00358">
    <property type="entry name" value="Main_(cytGST)"/>
    <property type="match status" value="1"/>
</dbReference>
<dbReference type="InterPro" id="IPR010987">
    <property type="entry name" value="Glutathione-S-Trfase_C-like"/>
</dbReference>
<feature type="domain" description="GST C-terminal" evidence="4">
    <location>
        <begin position="95"/>
        <end position="219"/>
    </location>
</feature>
<dbReference type="Pfam" id="PF00043">
    <property type="entry name" value="GST_C"/>
    <property type="match status" value="1"/>
</dbReference>
<feature type="domain" description="GST N-terminal" evidence="3">
    <location>
        <begin position="7"/>
        <end position="88"/>
    </location>
</feature>